<proteinExistence type="predicted"/>
<accession>A0A3B4Z979</accession>
<evidence type="ECO:0000256" key="1">
    <source>
        <dbReference type="ARBA" id="ARBA00001968"/>
    </source>
</evidence>
<reference evidence="4" key="1">
    <citation type="submission" date="2023-09" db="UniProtKB">
        <authorList>
            <consortium name="Ensembl"/>
        </authorList>
    </citation>
    <scope>IDENTIFICATION</scope>
</reference>
<dbReference type="AlphaFoldDB" id="A0A3B4Z979"/>
<dbReference type="GO" id="GO:0046872">
    <property type="term" value="F:metal ion binding"/>
    <property type="evidence" value="ECO:0007669"/>
    <property type="project" value="UniProtKB-KW"/>
</dbReference>
<organism evidence="4">
    <name type="scientific">Stegastes partitus</name>
    <name type="common">bicolor damselfish</name>
    <dbReference type="NCBI Taxonomy" id="144197"/>
    <lineage>
        <taxon>Eukaryota</taxon>
        <taxon>Metazoa</taxon>
        <taxon>Chordata</taxon>
        <taxon>Craniata</taxon>
        <taxon>Vertebrata</taxon>
        <taxon>Euteleostomi</taxon>
        <taxon>Actinopterygii</taxon>
        <taxon>Neopterygii</taxon>
        <taxon>Teleostei</taxon>
        <taxon>Neoteleostei</taxon>
        <taxon>Acanthomorphata</taxon>
        <taxon>Ovalentaria</taxon>
        <taxon>Pomacentridae</taxon>
        <taxon>Stegastes</taxon>
    </lineage>
</organism>
<dbReference type="InterPro" id="IPR027806">
    <property type="entry name" value="HARBI1_dom"/>
</dbReference>
<protein>
    <recommendedName>
        <fullName evidence="3">DDE Tnp4 domain-containing protein</fullName>
    </recommendedName>
</protein>
<sequence length="247" mass="27837">MVKMDYLDYINDAERPPPRPERRLLRDRINPFLCGVSESTDCKIVHKVGKATCELRKDDINFPDAADQATYKVQSYKYGNFPGVIGCVDGSIQVKNVFLINVQGVCTPTMQFSNIVAHWSASTRDSRIFQNSALCAQFEAGQHSGILLGDSGYAQTNFLFIPYLHPVRPEQQRYNQAHIHTRGLVQCICCIVIVATAVLHNYLRQHGSPDPPPEYSMTDKFLLILSKLKTFLTCWGHVSLKQTNVCV</sequence>
<dbReference type="Ensembl" id="ENSSPAT00000004034.1">
    <property type="protein sequence ID" value="ENSSPAP00000003951.1"/>
    <property type="gene ID" value="ENSSPAG00000003061.1"/>
</dbReference>
<keyword evidence="2" id="KW-0479">Metal-binding</keyword>
<feature type="domain" description="DDE Tnp4" evidence="3">
    <location>
        <begin position="99"/>
        <end position="192"/>
    </location>
</feature>
<dbReference type="STRING" id="144197.ENSSPAP00000003951"/>
<evidence type="ECO:0000256" key="2">
    <source>
        <dbReference type="ARBA" id="ARBA00022723"/>
    </source>
</evidence>
<dbReference type="GeneTree" id="ENSGT00940000154348"/>
<name>A0A3B4Z979_9TELE</name>
<comment type="cofactor">
    <cofactor evidence="1">
        <name>a divalent metal cation</name>
        <dbReference type="ChEBI" id="CHEBI:60240"/>
    </cofactor>
</comment>
<evidence type="ECO:0000259" key="3">
    <source>
        <dbReference type="Pfam" id="PF13359"/>
    </source>
</evidence>
<dbReference type="Pfam" id="PF13359">
    <property type="entry name" value="DDE_Tnp_4"/>
    <property type="match status" value="1"/>
</dbReference>
<evidence type="ECO:0000313" key="4">
    <source>
        <dbReference type="Ensembl" id="ENSSPAP00000003951.1"/>
    </source>
</evidence>